<evidence type="ECO:0000313" key="2">
    <source>
        <dbReference type="EMBL" id="CAB4570884.1"/>
    </source>
</evidence>
<evidence type="ECO:0000259" key="1">
    <source>
        <dbReference type="PROSITE" id="PS51352"/>
    </source>
</evidence>
<sequence>MAQAQRKKKTIQHETRTSNLRKAFAVLAVCVAAAAAIAIGMSSGSSAPAPSDDQATVITGQFQNVEVTGTALPELTQDADPAIGTPAPGLSGFDFRGNSVNINTADSRGNTLMVFLAHWCPHCNDEIPKLIEWREAGLIPADLRVVGVTTGSRNDAPNWPPSDWISEKKWPFEVMADSEQQTAALAYGLSAYPFMAIVDADGNLRARFSGVVEPVALSEIVAEALK</sequence>
<dbReference type="GO" id="GO:0016209">
    <property type="term" value="F:antioxidant activity"/>
    <property type="evidence" value="ECO:0007669"/>
    <property type="project" value="InterPro"/>
</dbReference>
<evidence type="ECO:0000313" key="3">
    <source>
        <dbReference type="EMBL" id="CAB4649055.1"/>
    </source>
</evidence>
<reference evidence="2" key="1">
    <citation type="submission" date="2020-05" db="EMBL/GenBank/DDBJ databases">
        <authorList>
            <person name="Chiriac C."/>
            <person name="Salcher M."/>
            <person name="Ghai R."/>
            <person name="Kavagutti S V."/>
        </authorList>
    </citation>
    <scope>NUCLEOTIDE SEQUENCE</scope>
</reference>
<accession>A0A6J6E6I5</accession>
<dbReference type="GO" id="GO:0016491">
    <property type="term" value="F:oxidoreductase activity"/>
    <property type="evidence" value="ECO:0007669"/>
    <property type="project" value="InterPro"/>
</dbReference>
<dbReference type="InterPro" id="IPR050553">
    <property type="entry name" value="Thioredoxin_ResA/DsbE_sf"/>
</dbReference>
<dbReference type="InterPro" id="IPR013766">
    <property type="entry name" value="Thioredoxin_domain"/>
</dbReference>
<feature type="domain" description="Thioredoxin" evidence="1">
    <location>
        <begin position="81"/>
        <end position="226"/>
    </location>
</feature>
<gene>
    <name evidence="2" type="ORF">UFOPK1704_00432</name>
    <name evidence="3" type="ORF">UFOPK2169_00636</name>
</gene>
<dbReference type="AlphaFoldDB" id="A0A6J6E6I5"/>
<dbReference type="InterPro" id="IPR000866">
    <property type="entry name" value="AhpC/TSA"/>
</dbReference>
<proteinExistence type="predicted"/>
<dbReference type="PROSITE" id="PS51352">
    <property type="entry name" value="THIOREDOXIN_2"/>
    <property type="match status" value="1"/>
</dbReference>
<name>A0A6J6E6I5_9ZZZZ</name>
<dbReference type="Gene3D" id="3.40.30.10">
    <property type="entry name" value="Glutaredoxin"/>
    <property type="match status" value="1"/>
</dbReference>
<dbReference type="PANTHER" id="PTHR42852">
    <property type="entry name" value="THIOL:DISULFIDE INTERCHANGE PROTEIN DSBE"/>
    <property type="match status" value="1"/>
</dbReference>
<dbReference type="InterPro" id="IPR036249">
    <property type="entry name" value="Thioredoxin-like_sf"/>
</dbReference>
<protein>
    <submittedName>
        <fullName evidence="2">Unannotated protein</fullName>
    </submittedName>
</protein>
<organism evidence="2">
    <name type="scientific">freshwater metagenome</name>
    <dbReference type="NCBI Taxonomy" id="449393"/>
    <lineage>
        <taxon>unclassified sequences</taxon>
        <taxon>metagenomes</taxon>
        <taxon>ecological metagenomes</taxon>
    </lineage>
</organism>
<dbReference type="PANTHER" id="PTHR42852:SF18">
    <property type="entry name" value="CHROMOSOME UNDETERMINED SCAFFOLD_47, WHOLE GENOME SHOTGUN SEQUENCE"/>
    <property type="match status" value="1"/>
</dbReference>
<dbReference type="EMBL" id="CAEZTQ010000062">
    <property type="protein sequence ID" value="CAB4570884.1"/>
    <property type="molecule type" value="Genomic_DNA"/>
</dbReference>
<dbReference type="SUPFAM" id="SSF52833">
    <property type="entry name" value="Thioredoxin-like"/>
    <property type="match status" value="1"/>
</dbReference>
<dbReference type="EMBL" id="CAEZWE010000019">
    <property type="protein sequence ID" value="CAB4649055.1"/>
    <property type="molecule type" value="Genomic_DNA"/>
</dbReference>
<dbReference type="Pfam" id="PF00578">
    <property type="entry name" value="AhpC-TSA"/>
    <property type="match status" value="1"/>
</dbReference>
<dbReference type="CDD" id="cd02966">
    <property type="entry name" value="TlpA_like_family"/>
    <property type="match status" value="1"/>
</dbReference>